<accession>A0A9X0LFT1</accession>
<protein>
    <submittedName>
        <fullName evidence="1">3-methyladenine DNA glycosylase</fullName>
    </submittedName>
</protein>
<comment type="caution">
    <text evidence="1">The sequence shown here is derived from an EMBL/GenBank/DDBJ whole genome shotgun (WGS) entry which is preliminary data.</text>
</comment>
<dbReference type="EMBL" id="LMWI01000001">
    <property type="protein sequence ID" value="KUJ48705.1"/>
    <property type="molecule type" value="Genomic_DNA"/>
</dbReference>
<dbReference type="AlphaFoldDB" id="A0A9X0LFT1"/>
<reference evidence="1 2" key="1">
    <citation type="submission" date="2015-10" db="EMBL/GenBank/DDBJ databases">
        <authorList>
            <person name="Ju K.-S."/>
            <person name="Doroghazi J.R."/>
            <person name="Metcalf W.W."/>
        </authorList>
    </citation>
    <scope>NUCLEOTIDE SEQUENCE [LARGE SCALE GENOMIC DNA]</scope>
    <source>
        <strain evidence="1 2">NRRL B-24793</strain>
    </source>
</reference>
<proteinExistence type="predicted"/>
<dbReference type="RefSeq" id="WP_013732048.1">
    <property type="nucleotide sequence ID" value="NZ_LMWI01000001.1"/>
</dbReference>
<organism evidence="1 2">
    <name type="scientific">Micromonospora maris</name>
    <dbReference type="NCBI Taxonomy" id="1003110"/>
    <lineage>
        <taxon>Bacteria</taxon>
        <taxon>Bacillati</taxon>
        <taxon>Actinomycetota</taxon>
        <taxon>Actinomycetes</taxon>
        <taxon>Micromonosporales</taxon>
        <taxon>Micromonosporaceae</taxon>
        <taxon>Micromonospora</taxon>
    </lineage>
</organism>
<dbReference type="Proteomes" id="UP000053246">
    <property type="component" value="Unassembled WGS sequence"/>
</dbReference>
<sequence>MTAACAPAGSDRLPAAVWLPRAWAHEERADALTAGHRRRRAARQRHAIDDFLYEYYGTRPSVLRRWHPGVGIRLEPGPDGPAPNGQWRWYVTDSDGLVGFDAAAFLADRAESVRFISRLLSAIATRPAFTGCFGLHEWAMVYRQREHRHPLPLRLGQDGTDAVVEAHQIRCSHFDAFRFFTPEAVGLNRLRPTRASQVDLDQPGCLHAAMDCHKWATKLGPAVPGELALDCFELARDIRLLDMQASPYDLSSYGEPAVAIETPEGKAEYVARQREFAERAGRLRARLIEVCATLLETVEQPAPA</sequence>
<dbReference type="OMA" id="NMDLYKW"/>
<name>A0A9X0LFT1_9ACTN</name>
<gene>
    <name evidence="1" type="ORF">ADL17_06725</name>
</gene>
<evidence type="ECO:0000313" key="2">
    <source>
        <dbReference type="Proteomes" id="UP000053246"/>
    </source>
</evidence>
<evidence type="ECO:0000313" key="1">
    <source>
        <dbReference type="EMBL" id="KUJ48705.1"/>
    </source>
</evidence>
<keyword evidence="2" id="KW-1185">Reference proteome</keyword>